<keyword evidence="4" id="KW-1185">Reference proteome</keyword>
<evidence type="ECO:0000256" key="1">
    <source>
        <dbReference type="SAM" id="Coils"/>
    </source>
</evidence>
<proteinExistence type="predicted"/>
<sequence>MFFAREDNLGVLERFIRDANAAHVDDPIYNKRLVRSKEIVAHIVRNPSGWDSRCEFNSRHIGDQFIDALRNFDPSQHLDIDNIYSMSYRFLCEFDFLIGAGKELTLELRSIKNRIQEDSDEMDANVRSQIHYASYVMPANITKDFLNDERIDLFRRFEERQAEAESLKEKWDREIEKKETSANALKDKLEEYESGFNFVGLYQGFEDLLKKKKSEARILFLSLLGLGVLALAPLLLALVLSVSGIYSGELFSVSHLVVLIPLVSIEVLLLYFFRIVLVAHRSAKAQIMQIELRQTLCQFIQSYASYASEIKKEDSSALEKFESLIFSGILSNSERIPSTFDGVDQLVSLADKVRGSK</sequence>
<feature type="transmembrane region" description="Helical" evidence="2">
    <location>
        <begin position="218"/>
        <end position="246"/>
    </location>
</feature>
<dbReference type="AlphaFoldDB" id="A0A6I6CZD0"/>
<dbReference type="EMBL" id="CP046415">
    <property type="protein sequence ID" value="QGT79599.1"/>
    <property type="molecule type" value="Genomic_DNA"/>
</dbReference>
<keyword evidence="1" id="KW-0175">Coiled coil</keyword>
<evidence type="ECO:0000313" key="4">
    <source>
        <dbReference type="Proteomes" id="UP000427716"/>
    </source>
</evidence>
<keyword evidence="2" id="KW-1133">Transmembrane helix</keyword>
<accession>A0A6I6CZD0</accession>
<feature type="coiled-coil region" evidence="1">
    <location>
        <begin position="154"/>
        <end position="195"/>
    </location>
</feature>
<evidence type="ECO:0000256" key="2">
    <source>
        <dbReference type="SAM" id="Phobius"/>
    </source>
</evidence>
<protein>
    <submittedName>
        <fullName evidence="3">Uncharacterized protein</fullName>
    </submittedName>
</protein>
<name>A0A6I6CZD0_9GAMM</name>
<dbReference type="KEGG" id="ghl:GM160_07445"/>
<gene>
    <name evidence="3" type="ORF">GM160_07445</name>
</gene>
<reference evidence="3 4" key="1">
    <citation type="submission" date="2019-11" db="EMBL/GenBank/DDBJ databases">
        <authorList>
            <person name="Zhang J."/>
            <person name="Sun C."/>
        </authorList>
    </citation>
    <scope>NUCLEOTIDE SEQUENCE [LARGE SCALE GENOMIC DNA]</scope>
    <source>
        <strain evidence="4">sp2</strain>
    </source>
</reference>
<keyword evidence="2" id="KW-0472">Membrane</keyword>
<keyword evidence="2" id="KW-0812">Transmembrane</keyword>
<organism evidence="3 4">
    <name type="scientific">Guyparkeria halophila</name>
    <dbReference type="NCBI Taxonomy" id="47960"/>
    <lineage>
        <taxon>Bacteria</taxon>
        <taxon>Pseudomonadati</taxon>
        <taxon>Pseudomonadota</taxon>
        <taxon>Gammaproteobacteria</taxon>
        <taxon>Chromatiales</taxon>
        <taxon>Thioalkalibacteraceae</taxon>
        <taxon>Guyparkeria</taxon>
    </lineage>
</organism>
<evidence type="ECO:0000313" key="3">
    <source>
        <dbReference type="EMBL" id="QGT79599.1"/>
    </source>
</evidence>
<feature type="transmembrane region" description="Helical" evidence="2">
    <location>
        <begin position="258"/>
        <end position="279"/>
    </location>
</feature>
<dbReference type="Proteomes" id="UP000427716">
    <property type="component" value="Chromosome"/>
</dbReference>